<keyword evidence="1" id="KW-1133">Transmembrane helix</keyword>
<organism evidence="2 3">
    <name type="scientific">Acidithrix ferrooxidans</name>
    <dbReference type="NCBI Taxonomy" id="1280514"/>
    <lineage>
        <taxon>Bacteria</taxon>
        <taxon>Bacillati</taxon>
        <taxon>Actinomycetota</taxon>
        <taxon>Acidimicrobiia</taxon>
        <taxon>Acidimicrobiales</taxon>
        <taxon>Acidimicrobiaceae</taxon>
        <taxon>Acidithrix</taxon>
    </lineage>
</organism>
<name>A0A0D8HGP0_9ACTN</name>
<dbReference type="AlphaFoldDB" id="A0A0D8HGP0"/>
<keyword evidence="3" id="KW-1185">Reference proteome</keyword>
<accession>A0A0D8HGP0</accession>
<keyword evidence="1" id="KW-0812">Transmembrane</keyword>
<reference evidence="2 3" key="1">
    <citation type="submission" date="2015-01" db="EMBL/GenBank/DDBJ databases">
        <title>Draft genome of the acidophilic iron oxidizer Acidithrix ferrooxidans strain Py-F3.</title>
        <authorList>
            <person name="Poehlein A."/>
            <person name="Eisen S."/>
            <person name="Schloemann M."/>
            <person name="Johnson B.D."/>
            <person name="Daniel R."/>
            <person name="Muehling M."/>
        </authorList>
    </citation>
    <scope>NUCLEOTIDE SEQUENCE [LARGE SCALE GENOMIC DNA]</scope>
    <source>
        <strain evidence="2 3">Py-F3</strain>
    </source>
</reference>
<sequence length="57" mass="6674">MPLKRSLAFIFYIRLSVFRQILIINQVGLAFMARFTVAVLRFFPVIDEGLIHLYFAP</sequence>
<keyword evidence="1" id="KW-0472">Membrane</keyword>
<proteinExistence type="predicted"/>
<protein>
    <submittedName>
        <fullName evidence="2">Uncharacterized protein</fullName>
    </submittedName>
</protein>
<evidence type="ECO:0000256" key="1">
    <source>
        <dbReference type="SAM" id="Phobius"/>
    </source>
</evidence>
<dbReference type="Proteomes" id="UP000032360">
    <property type="component" value="Unassembled WGS sequence"/>
</dbReference>
<dbReference type="EMBL" id="JXYS01000068">
    <property type="protein sequence ID" value="KJF17014.1"/>
    <property type="molecule type" value="Genomic_DNA"/>
</dbReference>
<feature type="transmembrane region" description="Helical" evidence="1">
    <location>
        <begin position="21"/>
        <end position="43"/>
    </location>
</feature>
<gene>
    <name evidence="2" type="ORF">AXFE_21490</name>
</gene>
<comment type="caution">
    <text evidence="2">The sequence shown here is derived from an EMBL/GenBank/DDBJ whole genome shotgun (WGS) entry which is preliminary data.</text>
</comment>
<evidence type="ECO:0000313" key="3">
    <source>
        <dbReference type="Proteomes" id="UP000032360"/>
    </source>
</evidence>
<evidence type="ECO:0000313" key="2">
    <source>
        <dbReference type="EMBL" id="KJF17014.1"/>
    </source>
</evidence>